<reference evidence="1" key="2">
    <citation type="submission" date="2015-07" db="EMBL/GenBank/DDBJ databases">
        <title>Plasmids, circular viruses and viroids from rat gut.</title>
        <authorList>
            <person name="Jorgensen T.J."/>
            <person name="Hansen M.A."/>
            <person name="Xu Z."/>
            <person name="Tabak M.A."/>
            <person name="Sorensen S.J."/>
            <person name="Hansen L.H."/>
        </authorList>
    </citation>
    <scope>NUCLEOTIDE SEQUENCE</scope>
    <source>
        <plasmid evidence="1">pRGRH0279</plasmid>
    </source>
</reference>
<sequence>MTTKKPILEAVSGFYLTSDLAYMPTDMDTDAGYFIESEPVKVFDAFDRKALADALEGALSRPNTVIPTPQTAPKDLVIGPYIGISTQKELEQKTVYISVVRLDTGFRIESLRKASDGTADRQGSKAIDTVLPPETTYEQLAAAIIEHLKSRRDLPGSTVDFNQPKTAKGA</sequence>
<geneLocation type="plasmid" evidence="1">
    <name>pRGRH0279</name>
</geneLocation>
<dbReference type="EMBL" id="LN852951">
    <property type="protein sequence ID" value="CRY94557.1"/>
    <property type="molecule type" value="Genomic_DNA"/>
</dbReference>
<name>A0A0H5QEQ0_9ZZZZ</name>
<evidence type="ECO:0000313" key="1">
    <source>
        <dbReference type="EMBL" id="CRY94557.1"/>
    </source>
</evidence>
<organism evidence="1">
    <name type="scientific">uncultured prokaryote</name>
    <dbReference type="NCBI Taxonomy" id="198431"/>
    <lineage>
        <taxon>unclassified sequences</taxon>
        <taxon>environmental samples</taxon>
    </lineage>
</organism>
<keyword evidence="1" id="KW-0614">Plasmid</keyword>
<accession>A0A0H5QEQ0</accession>
<dbReference type="AlphaFoldDB" id="A0A0H5QEQ0"/>
<proteinExistence type="predicted"/>
<reference evidence="1" key="1">
    <citation type="submission" date="2015-06" db="EMBL/GenBank/DDBJ databases">
        <authorList>
            <person name="Joergensen T."/>
        </authorList>
    </citation>
    <scope>NUCLEOTIDE SEQUENCE</scope>
    <source>
        <plasmid evidence="1">pRGRH0279</plasmid>
    </source>
</reference>
<protein>
    <submittedName>
        <fullName evidence="1">Uncharacterized protein</fullName>
    </submittedName>
</protein>